<evidence type="ECO:0000256" key="1">
    <source>
        <dbReference type="SAM" id="MobiDB-lite"/>
    </source>
</evidence>
<feature type="region of interest" description="Disordered" evidence="1">
    <location>
        <begin position="1"/>
        <end position="24"/>
    </location>
</feature>
<evidence type="ECO:0000313" key="2">
    <source>
        <dbReference type="EMBL" id="CAB4932469.1"/>
    </source>
</evidence>
<reference evidence="2" key="1">
    <citation type="submission" date="2020-05" db="EMBL/GenBank/DDBJ databases">
        <authorList>
            <person name="Chiriac C."/>
            <person name="Salcher M."/>
            <person name="Ghai R."/>
            <person name="Kavagutti S V."/>
        </authorList>
    </citation>
    <scope>NUCLEOTIDE SEQUENCE</scope>
</reference>
<feature type="compositionally biased region" description="Polar residues" evidence="1">
    <location>
        <begin position="1"/>
        <end position="12"/>
    </location>
</feature>
<proteinExistence type="predicted"/>
<name>A0A6J7IN86_9ZZZZ</name>
<organism evidence="2">
    <name type="scientific">freshwater metagenome</name>
    <dbReference type="NCBI Taxonomy" id="449393"/>
    <lineage>
        <taxon>unclassified sequences</taxon>
        <taxon>metagenomes</taxon>
        <taxon>ecological metagenomes</taxon>
    </lineage>
</organism>
<sequence>MDRSTTSGSDTTAFRIRSNRSANVTTDASSKIAVAYVNVASMSRSAPVSSKLSTAVSCRSNLA</sequence>
<protein>
    <submittedName>
        <fullName evidence="2">Unannotated protein</fullName>
    </submittedName>
</protein>
<accession>A0A6J7IN86</accession>
<dbReference type="AlphaFoldDB" id="A0A6J7IN86"/>
<dbReference type="EMBL" id="CAFBLX010000493">
    <property type="protein sequence ID" value="CAB4932469.1"/>
    <property type="molecule type" value="Genomic_DNA"/>
</dbReference>
<gene>
    <name evidence="2" type="ORF">UFOPK3472_04169</name>
</gene>